<dbReference type="Pfam" id="PF06251">
    <property type="entry name" value="Caps_syn_GfcC_C"/>
    <property type="match status" value="1"/>
</dbReference>
<keyword evidence="5" id="KW-1185">Reference proteome</keyword>
<sequence length="246" mass="27931">MKKVTMTLCMASLAMLSSSVLAGVRVQLNQQAYQYAGPVRMEQLLAPVAQQQNWYWPASALYVIDSEQPEALRNEILQELDQLVIELAPQSEKAVSLRMLRQQIESWHLARRVKINIHYDRARLDPKHNPMVTDGDYLLKLSERPAQIYLSGQVFEPGAYEFQPASVPFNYTEGVKTRFDAETDYVFVIEPSGAINKVGIAYWNREWQPLIPGSQIFVPISSSLFSPSTQVLNQKIAELAVHRVLP</sequence>
<feature type="signal peptide" evidence="1">
    <location>
        <begin position="1"/>
        <end position="22"/>
    </location>
</feature>
<dbReference type="RefSeq" id="WP_115594519.1">
    <property type="nucleotide sequence ID" value="NZ_QRHA01000017.1"/>
</dbReference>
<dbReference type="InterPro" id="IPR010425">
    <property type="entry name" value="Caps_synth_GfcC-like_C"/>
</dbReference>
<feature type="domain" description="Capsule biosynthesis GfcC-like C-terminal" evidence="2">
    <location>
        <begin position="169"/>
        <end position="244"/>
    </location>
</feature>
<organism evidence="4 5">
    <name type="scientific">Alteromonas aestuariivivens</name>
    <dbReference type="NCBI Taxonomy" id="1938339"/>
    <lineage>
        <taxon>Bacteria</taxon>
        <taxon>Pseudomonadati</taxon>
        <taxon>Pseudomonadota</taxon>
        <taxon>Gammaproteobacteria</taxon>
        <taxon>Alteromonadales</taxon>
        <taxon>Alteromonadaceae</taxon>
        <taxon>Alteromonas/Salinimonas group</taxon>
        <taxon>Alteromonas</taxon>
    </lineage>
</organism>
<accession>A0A3D8M2X0</accession>
<dbReference type="Pfam" id="PF20616">
    <property type="entry name" value="Caps_syn_GfcC_N"/>
    <property type="match status" value="1"/>
</dbReference>
<proteinExistence type="predicted"/>
<evidence type="ECO:0000256" key="1">
    <source>
        <dbReference type="SAM" id="SignalP"/>
    </source>
</evidence>
<dbReference type="EMBL" id="QRHA01000017">
    <property type="protein sequence ID" value="RDV23950.1"/>
    <property type="molecule type" value="Genomic_DNA"/>
</dbReference>
<protein>
    <submittedName>
        <fullName evidence="4">Uncharacterized protein</fullName>
    </submittedName>
</protein>
<evidence type="ECO:0000313" key="4">
    <source>
        <dbReference type="EMBL" id="RDV23950.1"/>
    </source>
</evidence>
<reference evidence="5" key="1">
    <citation type="submission" date="2018-08" db="EMBL/GenBank/DDBJ databases">
        <authorList>
            <person name="Zhang J."/>
            <person name="Du Z.-J."/>
        </authorList>
    </citation>
    <scope>NUCLEOTIDE SEQUENCE [LARGE SCALE GENOMIC DNA]</scope>
    <source>
        <strain evidence="5">KCTC 52655</strain>
    </source>
</reference>
<feature type="domain" description="Capsule biosynthesis GfcC-like N-terminal" evidence="3">
    <location>
        <begin position="27"/>
        <end position="139"/>
    </location>
</feature>
<name>A0A3D8M2X0_9ALTE</name>
<evidence type="ECO:0000313" key="5">
    <source>
        <dbReference type="Proteomes" id="UP000256561"/>
    </source>
</evidence>
<evidence type="ECO:0000259" key="3">
    <source>
        <dbReference type="Pfam" id="PF20616"/>
    </source>
</evidence>
<evidence type="ECO:0000259" key="2">
    <source>
        <dbReference type="Pfam" id="PF06251"/>
    </source>
</evidence>
<comment type="caution">
    <text evidence="4">The sequence shown here is derived from an EMBL/GenBank/DDBJ whole genome shotgun (WGS) entry which is preliminary data.</text>
</comment>
<feature type="chain" id="PRO_5017654241" evidence="1">
    <location>
        <begin position="23"/>
        <end position="246"/>
    </location>
</feature>
<dbReference type="OrthoDB" id="5814422at2"/>
<dbReference type="Proteomes" id="UP000256561">
    <property type="component" value="Unassembled WGS sequence"/>
</dbReference>
<keyword evidence="1" id="KW-0732">Signal</keyword>
<dbReference type="Gene3D" id="3.10.560.10">
    <property type="entry name" value="Outer membrane lipoprotein wza domain like"/>
    <property type="match status" value="1"/>
</dbReference>
<dbReference type="InterPro" id="IPR046459">
    <property type="entry name" value="Caps_syn_GfcC_N"/>
</dbReference>
<dbReference type="AlphaFoldDB" id="A0A3D8M2X0"/>
<gene>
    <name evidence="4" type="ORF">DXV75_16425</name>
</gene>